<dbReference type="InterPro" id="IPR045629">
    <property type="entry name" value="DUF6232"/>
</dbReference>
<dbReference type="Pfam" id="PF19744">
    <property type="entry name" value="DUF6232"/>
    <property type="match status" value="1"/>
</dbReference>
<protein>
    <submittedName>
        <fullName evidence="2">Uncharacterized protein</fullName>
    </submittedName>
</protein>
<dbReference type="EMBL" id="BSDI01000073">
    <property type="protein sequence ID" value="GLI02972.1"/>
    <property type="molecule type" value="Genomic_DNA"/>
</dbReference>
<dbReference type="RefSeq" id="WP_281904813.1">
    <property type="nucleotide sequence ID" value="NZ_BSDI01000073.1"/>
</dbReference>
<comment type="caution">
    <text evidence="2">The sequence shown here is derived from an EMBL/GenBank/DDBJ whole genome shotgun (WGS) entry which is preliminary data.</text>
</comment>
<evidence type="ECO:0000313" key="3">
    <source>
        <dbReference type="Proteomes" id="UP001144280"/>
    </source>
</evidence>
<keyword evidence="1" id="KW-1133">Transmembrane helix</keyword>
<keyword evidence="1" id="KW-0812">Transmembrane</keyword>
<feature type="transmembrane region" description="Helical" evidence="1">
    <location>
        <begin position="49"/>
        <end position="71"/>
    </location>
</feature>
<accession>A0ABQ5R885</accession>
<proteinExistence type="predicted"/>
<gene>
    <name evidence="2" type="ORF">Pa4123_82500</name>
</gene>
<evidence type="ECO:0000313" key="2">
    <source>
        <dbReference type="EMBL" id="GLI02972.1"/>
    </source>
</evidence>
<feature type="transmembrane region" description="Helical" evidence="1">
    <location>
        <begin position="77"/>
        <end position="100"/>
    </location>
</feature>
<evidence type="ECO:0000256" key="1">
    <source>
        <dbReference type="SAM" id="Phobius"/>
    </source>
</evidence>
<reference evidence="2" key="1">
    <citation type="submission" date="2022-12" db="EMBL/GenBank/DDBJ databases">
        <title>New Phytohabitans aurantiacus sp. RD004123 nov., an actinomycete isolated from soil.</title>
        <authorList>
            <person name="Triningsih D.W."/>
            <person name="Harunari E."/>
            <person name="Igarashi Y."/>
        </authorList>
    </citation>
    <scope>NUCLEOTIDE SEQUENCE</scope>
    <source>
        <strain evidence="2">RD004123</strain>
    </source>
</reference>
<organism evidence="2 3">
    <name type="scientific">Phytohabitans aurantiacus</name>
    <dbReference type="NCBI Taxonomy" id="3016789"/>
    <lineage>
        <taxon>Bacteria</taxon>
        <taxon>Bacillati</taxon>
        <taxon>Actinomycetota</taxon>
        <taxon>Actinomycetes</taxon>
        <taxon>Micromonosporales</taxon>
        <taxon>Micromonosporaceae</taxon>
    </lineage>
</organism>
<keyword evidence="3" id="KW-1185">Reference proteome</keyword>
<name>A0ABQ5R885_9ACTN</name>
<dbReference type="Proteomes" id="UP001144280">
    <property type="component" value="Unassembled WGS sequence"/>
</dbReference>
<sequence>MVTYYSDRSVQVTSDAIRVGEHAYPLKELARVWHQRGARSWRAFAGRGALGAAIIGPLVAAAIGVVIAFQVDASLTVTIAIVGASCLVGLAAGPVADFVLEHMDRSYARGDRTLEIWATWRGRPVLLLQTGDALRFGKIYRALQRALESSTVG</sequence>
<keyword evidence="1" id="KW-0472">Membrane</keyword>